<dbReference type="NCBIfam" id="NF033832">
    <property type="entry name" value="sce7726_fam"/>
    <property type="match status" value="1"/>
</dbReference>
<dbReference type="AlphaFoldDB" id="A0A7K1T9K3"/>
<gene>
    <name evidence="1" type="ORF">GO988_01945</name>
</gene>
<protein>
    <submittedName>
        <fullName evidence="1">Sce7726 family protein</fullName>
    </submittedName>
</protein>
<sequence>MSDMGGRERRKTKPMQGSFGLAMNDPEIRARLYPLLAGGVYVDELPTGTTRADVVHITPAFMHGYEVKGDGDTLQRVPNQLRCYAEVYDFVTFVVTEKHLAKLLPLLPEWVGVLVAEAAQPALRPHRAASYNATVQRPPLARMLLLEEVKQFLLARGLAGASTLRSREVAQYLRTSHTIPLSSLAQYVRERLIARLPERLLLREERKAERERAARVRQRRQAHRRG</sequence>
<dbReference type="Proteomes" id="UP000441336">
    <property type="component" value="Unassembled WGS sequence"/>
</dbReference>
<dbReference type="InterPro" id="IPR047729">
    <property type="entry name" value="Sce7726-like"/>
</dbReference>
<evidence type="ECO:0000313" key="1">
    <source>
        <dbReference type="EMBL" id="MVN75080.1"/>
    </source>
</evidence>
<keyword evidence="2" id="KW-1185">Reference proteome</keyword>
<organism evidence="1 2">
    <name type="scientific">Hymenobacter ginkgonis</name>
    <dbReference type="NCBI Taxonomy" id="2682976"/>
    <lineage>
        <taxon>Bacteria</taxon>
        <taxon>Pseudomonadati</taxon>
        <taxon>Bacteroidota</taxon>
        <taxon>Cytophagia</taxon>
        <taxon>Cytophagales</taxon>
        <taxon>Hymenobacteraceae</taxon>
        <taxon>Hymenobacter</taxon>
    </lineage>
</organism>
<comment type="caution">
    <text evidence="1">The sequence shown here is derived from an EMBL/GenBank/DDBJ whole genome shotgun (WGS) entry which is preliminary data.</text>
</comment>
<name>A0A7K1T9K3_9BACT</name>
<accession>A0A7K1T9K3</accession>
<dbReference type="EMBL" id="WQKZ01000001">
    <property type="protein sequence ID" value="MVN75080.1"/>
    <property type="molecule type" value="Genomic_DNA"/>
</dbReference>
<evidence type="ECO:0000313" key="2">
    <source>
        <dbReference type="Proteomes" id="UP000441336"/>
    </source>
</evidence>
<reference evidence="1 2" key="1">
    <citation type="submission" date="2019-12" db="EMBL/GenBank/DDBJ databases">
        <title>Hymenobacter sp. HMF4947 Genome sequencing and assembly.</title>
        <authorList>
            <person name="Kang H."/>
            <person name="Cha I."/>
            <person name="Kim H."/>
            <person name="Joh K."/>
        </authorList>
    </citation>
    <scope>NUCLEOTIDE SEQUENCE [LARGE SCALE GENOMIC DNA]</scope>
    <source>
        <strain evidence="1 2">HMF4947</strain>
    </source>
</reference>
<proteinExistence type="predicted"/>